<dbReference type="AlphaFoldDB" id="A0A843TYH6"/>
<accession>A0A843TYH6</accession>
<protein>
    <submittedName>
        <fullName evidence="1">Uncharacterized protein</fullName>
    </submittedName>
</protein>
<keyword evidence="2" id="KW-1185">Reference proteome</keyword>
<gene>
    <name evidence="1" type="ORF">Taro_006729</name>
</gene>
<evidence type="ECO:0000313" key="1">
    <source>
        <dbReference type="EMBL" id="MQL74374.1"/>
    </source>
</evidence>
<evidence type="ECO:0000313" key="2">
    <source>
        <dbReference type="Proteomes" id="UP000652761"/>
    </source>
</evidence>
<name>A0A843TYH6_COLES</name>
<sequence length="61" mass="6458">MSDLTDAVCLIASAKTDVIPGAGIASLESDAVQTSNRKHSNQDMHMNMMTMYAILTSGIAE</sequence>
<reference evidence="1" key="1">
    <citation type="submission" date="2017-07" db="EMBL/GenBank/DDBJ databases">
        <title>Taro Niue Genome Assembly and Annotation.</title>
        <authorList>
            <person name="Atibalentja N."/>
            <person name="Keating K."/>
            <person name="Fields C.J."/>
        </authorList>
    </citation>
    <scope>NUCLEOTIDE SEQUENCE</scope>
    <source>
        <strain evidence="1">Niue_2</strain>
        <tissue evidence="1">Leaf</tissue>
    </source>
</reference>
<dbReference type="Proteomes" id="UP000652761">
    <property type="component" value="Unassembled WGS sequence"/>
</dbReference>
<organism evidence="1 2">
    <name type="scientific">Colocasia esculenta</name>
    <name type="common">Wild taro</name>
    <name type="synonym">Arum esculentum</name>
    <dbReference type="NCBI Taxonomy" id="4460"/>
    <lineage>
        <taxon>Eukaryota</taxon>
        <taxon>Viridiplantae</taxon>
        <taxon>Streptophyta</taxon>
        <taxon>Embryophyta</taxon>
        <taxon>Tracheophyta</taxon>
        <taxon>Spermatophyta</taxon>
        <taxon>Magnoliopsida</taxon>
        <taxon>Liliopsida</taxon>
        <taxon>Araceae</taxon>
        <taxon>Aroideae</taxon>
        <taxon>Colocasieae</taxon>
        <taxon>Colocasia</taxon>
    </lineage>
</organism>
<proteinExistence type="predicted"/>
<comment type="caution">
    <text evidence="1">The sequence shown here is derived from an EMBL/GenBank/DDBJ whole genome shotgun (WGS) entry which is preliminary data.</text>
</comment>
<dbReference type="EMBL" id="NMUH01000203">
    <property type="protein sequence ID" value="MQL74374.1"/>
    <property type="molecule type" value="Genomic_DNA"/>
</dbReference>